<dbReference type="Proteomes" id="UP001341840">
    <property type="component" value="Unassembled WGS sequence"/>
</dbReference>
<evidence type="ECO:0000313" key="3">
    <source>
        <dbReference type="Proteomes" id="UP001341840"/>
    </source>
</evidence>
<proteinExistence type="predicted"/>
<keyword evidence="1" id="KW-0472">Membrane</keyword>
<feature type="transmembrane region" description="Helical" evidence="1">
    <location>
        <begin position="37"/>
        <end position="59"/>
    </location>
</feature>
<gene>
    <name evidence="2" type="ORF">PIB30_037835</name>
</gene>
<keyword evidence="1" id="KW-1133">Transmembrane helix</keyword>
<protein>
    <submittedName>
        <fullName evidence="2">Uncharacterized protein</fullName>
    </submittedName>
</protein>
<evidence type="ECO:0000313" key="2">
    <source>
        <dbReference type="EMBL" id="MED6134536.1"/>
    </source>
</evidence>
<name>A0ABU6SE30_9FABA</name>
<keyword evidence="3" id="KW-1185">Reference proteome</keyword>
<evidence type="ECO:0000256" key="1">
    <source>
        <dbReference type="SAM" id="Phobius"/>
    </source>
</evidence>
<accession>A0ABU6SE30</accession>
<keyword evidence="1" id="KW-0812">Transmembrane</keyword>
<reference evidence="2 3" key="1">
    <citation type="journal article" date="2023" name="Plants (Basel)">
        <title>Bridging the Gap: Combining Genomics and Transcriptomics Approaches to Understand Stylosanthes scabra, an Orphan Legume from the Brazilian Caatinga.</title>
        <authorList>
            <person name="Ferreira-Neto J.R.C."/>
            <person name="da Silva M.D."/>
            <person name="Binneck E."/>
            <person name="de Melo N.F."/>
            <person name="da Silva R.H."/>
            <person name="de Melo A.L.T.M."/>
            <person name="Pandolfi V."/>
            <person name="Bustamante F.O."/>
            <person name="Brasileiro-Vidal A.C."/>
            <person name="Benko-Iseppon A.M."/>
        </authorList>
    </citation>
    <scope>NUCLEOTIDE SEQUENCE [LARGE SCALE GENOMIC DNA]</scope>
    <source>
        <tissue evidence="2">Leaves</tissue>
    </source>
</reference>
<sequence length="103" mass="11449">MSLHHSSLLPLKHFNLHTHSCTILLPPPVLPSRFRRVVIRFIFAHGAVVLSFVFARAALPQPVTSSNSSKSVTVLPPAAACLPRIITLRNHFYRVDGEQIFGE</sequence>
<organism evidence="2 3">
    <name type="scientific">Stylosanthes scabra</name>
    <dbReference type="NCBI Taxonomy" id="79078"/>
    <lineage>
        <taxon>Eukaryota</taxon>
        <taxon>Viridiplantae</taxon>
        <taxon>Streptophyta</taxon>
        <taxon>Embryophyta</taxon>
        <taxon>Tracheophyta</taxon>
        <taxon>Spermatophyta</taxon>
        <taxon>Magnoliopsida</taxon>
        <taxon>eudicotyledons</taxon>
        <taxon>Gunneridae</taxon>
        <taxon>Pentapetalae</taxon>
        <taxon>rosids</taxon>
        <taxon>fabids</taxon>
        <taxon>Fabales</taxon>
        <taxon>Fabaceae</taxon>
        <taxon>Papilionoideae</taxon>
        <taxon>50 kb inversion clade</taxon>
        <taxon>dalbergioids sensu lato</taxon>
        <taxon>Dalbergieae</taxon>
        <taxon>Pterocarpus clade</taxon>
        <taxon>Stylosanthes</taxon>
    </lineage>
</organism>
<comment type="caution">
    <text evidence="2">The sequence shown here is derived from an EMBL/GenBank/DDBJ whole genome shotgun (WGS) entry which is preliminary data.</text>
</comment>
<dbReference type="EMBL" id="JASCZI010060607">
    <property type="protein sequence ID" value="MED6134536.1"/>
    <property type="molecule type" value="Genomic_DNA"/>
</dbReference>